<dbReference type="PANTHER" id="PTHR11559">
    <property type="entry name" value="CARBOXYLESTERASE"/>
    <property type="match status" value="1"/>
</dbReference>
<dbReference type="InterPro" id="IPR002018">
    <property type="entry name" value="CarbesteraseB"/>
</dbReference>
<comment type="caution">
    <text evidence="5">The sequence shown here is derived from an EMBL/GenBank/DDBJ whole genome shotgun (WGS) entry which is preliminary data.</text>
</comment>
<dbReference type="InterPro" id="IPR019826">
    <property type="entry name" value="Carboxylesterase_B_AS"/>
</dbReference>
<gene>
    <name evidence="5" type="ORF">BKA03_002649</name>
</gene>
<evidence type="ECO:0000256" key="1">
    <source>
        <dbReference type="ARBA" id="ARBA00005964"/>
    </source>
</evidence>
<dbReference type="SUPFAM" id="SSF53474">
    <property type="entry name" value="alpha/beta-Hydrolases"/>
    <property type="match status" value="1"/>
</dbReference>
<name>A0A7Y9ZCU9_9MICO</name>
<reference evidence="5 6" key="1">
    <citation type="submission" date="2020-07" db="EMBL/GenBank/DDBJ databases">
        <title>Sequencing the genomes of 1000 actinobacteria strains.</title>
        <authorList>
            <person name="Klenk H.-P."/>
        </authorList>
    </citation>
    <scope>NUCLEOTIDE SEQUENCE [LARGE SCALE GENOMIC DNA]</scope>
    <source>
        <strain evidence="5 6">DSM 19970</strain>
    </source>
</reference>
<dbReference type="Pfam" id="PF00135">
    <property type="entry name" value="COesterase"/>
    <property type="match status" value="1"/>
</dbReference>
<dbReference type="PROSITE" id="PS00122">
    <property type="entry name" value="CARBOXYLESTERASE_B_1"/>
    <property type="match status" value="1"/>
</dbReference>
<dbReference type="InterPro" id="IPR029058">
    <property type="entry name" value="AB_hydrolase_fold"/>
</dbReference>
<dbReference type="EMBL" id="JACBZO010000001">
    <property type="protein sequence ID" value="NYI42530.1"/>
    <property type="molecule type" value="Genomic_DNA"/>
</dbReference>
<evidence type="ECO:0000259" key="4">
    <source>
        <dbReference type="Pfam" id="PF00135"/>
    </source>
</evidence>
<keyword evidence="6" id="KW-1185">Reference proteome</keyword>
<organism evidence="5 6">
    <name type="scientific">Demequina lutea</name>
    <dbReference type="NCBI Taxonomy" id="431489"/>
    <lineage>
        <taxon>Bacteria</taxon>
        <taxon>Bacillati</taxon>
        <taxon>Actinomycetota</taxon>
        <taxon>Actinomycetes</taxon>
        <taxon>Micrococcales</taxon>
        <taxon>Demequinaceae</taxon>
        <taxon>Demequina</taxon>
    </lineage>
</organism>
<proteinExistence type="inferred from homology"/>
<sequence>MTTLPETRIDSGRVRGLWRLHRGADGSVTRHAIFLGVPFAAPPVGEVRFDAPRAVAAWSGVRDCFLHGATSQLRSPWDPPRIPEPSIAGPATLNVNVTTPNPARGARMPVLVWIHGGGFISGSPASPWYGGQGFARDGVVTVTISYRVGFEGFGWMADAVNNRGVLDWLAALEWVQRNVEAFGGDPSRVTIGGQSAGGAAVMRLLTMRSAQHLFHSVLAISPPDASATMAEGRAASARIAASVGASPDRASLEAVDGLTLFEARDAALAPVDDVLTGFVVREAQSLALGPLVDGDVCETSVTDALAEGVGAGKSVFLGACAHEFNEATANLAHLIGDSPAAVILERAGVPTAIAAEMAEEAGDKGAAWALGQGMTDAIFRQTVAHWAALRVAHGAPTWVYDFRWESRAPGVNGAAHCVDVPFGMDILGFPATDAAIGPAAPQALADAVHGDWLALVRDGAVDAPRFGEDREVVVYGADASRSVGTGYAREARLWDATRH</sequence>
<evidence type="ECO:0000313" key="5">
    <source>
        <dbReference type="EMBL" id="NYI42530.1"/>
    </source>
</evidence>
<evidence type="ECO:0000256" key="3">
    <source>
        <dbReference type="RuleBase" id="RU361235"/>
    </source>
</evidence>
<evidence type="ECO:0000313" key="6">
    <source>
        <dbReference type="Proteomes" id="UP000547973"/>
    </source>
</evidence>
<dbReference type="GO" id="GO:0016787">
    <property type="term" value="F:hydrolase activity"/>
    <property type="evidence" value="ECO:0007669"/>
    <property type="project" value="UniProtKB-KW"/>
</dbReference>
<comment type="similarity">
    <text evidence="1 3">Belongs to the type-B carboxylesterase/lipase family.</text>
</comment>
<keyword evidence="2 3" id="KW-0378">Hydrolase</keyword>
<dbReference type="InterPro" id="IPR050309">
    <property type="entry name" value="Type-B_Carboxylest/Lipase"/>
</dbReference>
<dbReference type="OrthoDB" id="3199405at2"/>
<feature type="domain" description="Carboxylesterase type B" evidence="4">
    <location>
        <begin position="7"/>
        <end position="425"/>
    </location>
</feature>
<dbReference type="EC" id="3.1.1.-" evidence="3"/>
<dbReference type="Proteomes" id="UP000547973">
    <property type="component" value="Unassembled WGS sequence"/>
</dbReference>
<accession>A0A7Y9ZCU9</accession>
<evidence type="ECO:0000256" key="2">
    <source>
        <dbReference type="ARBA" id="ARBA00022801"/>
    </source>
</evidence>
<dbReference type="RefSeq" id="WP_062074341.1">
    <property type="nucleotide sequence ID" value="NZ_BBRC01000002.1"/>
</dbReference>
<dbReference type="AlphaFoldDB" id="A0A7Y9ZCU9"/>
<dbReference type="Gene3D" id="3.40.50.1820">
    <property type="entry name" value="alpha/beta hydrolase"/>
    <property type="match status" value="1"/>
</dbReference>
<protein>
    <recommendedName>
        <fullName evidence="3">Carboxylic ester hydrolase</fullName>
        <ecNumber evidence="3">3.1.1.-</ecNumber>
    </recommendedName>
</protein>